<sequence>CVESLSRQVYIHPDLLQTFLDALEFHGSNISVKDSLFAIAALERFSLDSPPHLYETLRRSLQTSPVFFAEGCVSTNTSSQEALVSILRALDYLRLRDVEILEKSVEAAESLLLSGSQRSLDLFLPEVSLRLSRLSAFPDLRTAVAFLGHPRLLVDRRSSFSSSQLLHLLNAAGLTLFDHVQRREGAMQGSPMKEEDLATLGKTVDCLASILQPQFLRLPLREQARLKELAYLFLSEV</sequence>
<gene>
    <name evidence="1" type="ORF">CSUI_004805</name>
</gene>
<name>A0A2C6KZR2_9APIC</name>
<feature type="non-terminal residue" evidence="1">
    <location>
        <position position="237"/>
    </location>
</feature>
<dbReference type="Proteomes" id="UP000221165">
    <property type="component" value="Unassembled WGS sequence"/>
</dbReference>
<reference evidence="1 2" key="1">
    <citation type="journal article" date="2017" name="Int. J. Parasitol.">
        <title>The genome of the protozoan parasite Cystoisospora suis and a reverse vaccinology approach to identify vaccine candidates.</title>
        <authorList>
            <person name="Palmieri N."/>
            <person name="Shrestha A."/>
            <person name="Ruttkowski B."/>
            <person name="Beck T."/>
            <person name="Vogl C."/>
            <person name="Tomley F."/>
            <person name="Blake D.P."/>
            <person name="Joachim A."/>
        </authorList>
    </citation>
    <scope>NUCLEOTIDE SEQUENCE [LARGE SCALE GENOMIC DNA]</scope>
    <source>
        <strain evidence="1 2">Wien I</strain>
    </source>
</reference>
<organism evidence="1 2">
    <name type="scientific">Cystoisospora suis</name>
    <dbReference type="NCBI Taxonomy" id="483139"/>
    <lineage>
        <taxon>Eukaryota</taxon>
        <taxon>Sar</taxon>
        <taxon>Alveolata</taxon>
        <taxon>Apicomplexa</taxon>
        <taxon>Conoidasida</taxon>
        <taxon>Coccidia</taxon>
        <taxon>Eucoccidiorida</taxon>
        <taxon>Eimeriorina</taxon>
        <taxon>Sarcocystidae</taxon>
        <taxon>Cystoisospora</taxon>
    </lineage>
</organism>
<evidence type="ECO:0000313" key="2">
    <source>
        <dbReference type="Proteomes" id="UP000221165"/>
    </source>
</evidence>
<feature type="non-terminal residue" evidence="1">
    <location>
        <position position="1"/>
    </location>
</feature>
<evidence type="ECO:0000313" key="1">
    <source>
        <dbReference type="EMBL" id="PHJ21352.1"/>
    </source>
</evidence>
<accession>A0A2C6KZR2</accession>
<dbReference type="RefSeq" id="XP_067923035.1">
    <property type="nucleotide sequence ID" value="XM_068064989.1"/>
</dbReference>
<proteinExistence type="predicted"/>
<dbReference type="EMBL" id="MIGC01002282">
    <property type="protein sequence ID" value="PHJ21352.1"/>
    <property type="molecule type" value="Genomic_DNA"/>
</dbReference>
<dbReference type="VEuPathDB" id="ToxoDB:CSUI_004805"/>
<comment type="caution">
    <text evidence="1">The sequence shown here is derived from an EMBL/GenBank/DDBJ whole genome shotgun (WGS) entry which is preliminary data.</text>
</comment>
<dbReference type="AlphaFoldDB" id="A0A2C6KZR2"/>
<dbReference type="GeneID" id="94428200"/>
<keyword evidence="2" id="KW-1185">Reference proteome</keyword>
<protein>
    <submittedName>
        <fullName evidence="1">Uncharacterized protein</fullName>
    </submittedName>
</protein>